<keyword evidence="3" id="KW-1185">Reference proteome</keyword>
<gene>
    <name evidence="2" type="ORF">J2X21_003533</name>
</gene>
<dbReference type="InterPro" id="IPR036397">
    <property type="entry name" value="RNaseH_sf"/>
</dbReference>
<dbReference type="InterPro" id="IPR012337">
    <property type="entry name" value="RNaseH-like_sf"/>
</dbReference>
<feature type="domain" description="3'-5' exonuclease" evidence="1">
    <location>
        <begin position="29"/>
        <end position="200"/>
    </location>
</feature>
<reference evidence="2 3" key="1">
    <citation type="submission" date="2023-07" db="EMBL/GenBank/DDBJ databases">
        <title>Sorghum-associated microbial communities from plants grown in Nebraska, USA.</title>
        <authorList>
            <person name="Schachtman D."/>
        </authorList>
    </citation>
    <scope>NUCLEOTIDE SEQUENCE [LARGE SCALE GENOMIC DNA]</scope>
    <source>
        <strain evidence="2 3">BE316</strain>
    </source>
</reference>
<sequence>MRNPPPLPRPTPEQIAALPPYPALPVGRIHLLKTPEQLEFAAAALRAAGHVGFDTESKPTFVAGAPQTGPEVIQFATPTDAFIVQTATPGVEGFLQAMIESDDVVKVGFGLASDRPQIYRKLGLRLGASIDVSQMVKRLGFKDAVGLKTAVAVVLGQRFTKSKKATTSNWANKTLTPQQLQYAANDAHASLLVYQALETG</sequence>
<evidence type="ECO:0000313" key="3">
    <source>
        <dbReference type="Proteomes" id="UP001180825"/>
    </source>
</evidence>
<organism evidence="2 3">
    <name type="scientific">Roseateles asaccharophilus</name>
    <dbReference type="NCBI Taxonomy" id="582607"/>
    <lineage>
        <taxon>Bacteria</taxon>
        <taxon>Pseudomonadati</taxon>
        <taxon>Pseudomonadota</taxon>
        <taxon>Betaproteobacteria</taxon>
        <taxon>Burkholderiales</taxon>
        <taxon>Sphaerotilaceae</taxon>
        <taxon>Roseateles</taxon>
    </lineage>
</organism>
<dbReference type="InterPro" id="IPR052408">
    <property type="entry name" value="Exonuclease_MUT-7-like"/>
</dbReference>
<accession>A0ABU2AD04</accession>
<dbReference type="PANTHER" id="PTHR47765:SF2">
    <property type="entry name" value="EXONUCLEASE MUT-7 HOMOLOG"/>
    <property type="match status" value="1"/>
</dbReference>
<evidence type="ECO:0000259" key="1">
    <source>
        <dbReference type="SMART" id="SM00474"/>
    </source>
</evidence>
<comment type="caution">
    <text evidence="2">The sequence shown here is derived from an EMBL/GenBank/DDBJ whole genome shotgun (WGS) entry which is preliminary data.</text>
</comment>
<dbReference type="Pfam" id="PF01612">
    <property type="entry name" value="DNA_pol_A_exo1"/>
    <property type="match status" value="1"/>
</dbReference>
<name>A0ABU2AD04_9BURK</name>
<dbReference type="SUPFAM" id="SSF53098">
    <property type="entry name" value="Ribonuclease H-like"/>
    <property type="match status" value="1"/>
</dbReference>
<dbReference type="RefSeq" id="WP_310330753.1">
    <property type="nucleotide sequence ID" value="NZ_JAVDXV010000007.1"/>
</dbReference>
<dbReference type="Proteomes" id="UP001180825">
    <property type="component" value="Unassembled WGS sequence"/>
</dbReference>
<evidence type="ECO:0000313" key="2">
    <source>
        <dbReference type="EMBL" id="MDR7334377.1"/>
    </source>
</evidence>
<dbReference type="Gene3D" id="3.30.420.10">
    <property type="entry name" value="Ribonuclease H-like superfamily/Ribonuclease H"/>
    <property type="match status" value="1"/>
</dbReference>
<dbReference type="SMART" id="SM00474">
    <property type="entry name" value="35EXOc"/>
    <property type="match status" value="1"/>
</dbReference>
<dbReference type="PANTHER" id="PTHR47765">
    <property type="entry name" value="3'-5' EXONUCLEASE DOMAIN-CONTAINING PROTEIN"/>
    <property type="match status" value="1"/>
</dbReference>
<proteinExistence type="predicted"/>
<dbReference type="CDD" id="cd06141">
    <property type="entry name" value="WRN_exo"/>
    <property type="match status" value="1"/>
</dbReference>
<dbReference type="InterPro" id="IPR002562">
    <property type="entry name" value="3'-5'_exonuclease_dom"/>
</dbReference>
<protein>
    <submittedName>
        <fullName evidence="2">Ribonuclease D</fullName>
    </submittedName>
</protein>
<dbReference type="EMBL" id="JAVDXV010000007">
    <property type="protein sequence ID" value="MDR7334377.1"/>
    <property type="molecule type" value="Genomic_DNA"/>
</dbReference>